<evidence type="ECO:0000256" key="2">
    <source>
        <dbReference type="ARBA" id="ARBA00023002"/>
    </source>
</evidence>
<dbReference type="Proteomes" id="UP000825699">
    <property type="component" value="Unassembled WGS sequence"/>
</dbReference>
<evidence type="ECO:0000256" key="1">
    <source>
        <dbReference type="ARBA" id="ARBA00006252"/>
    </source>
</evidence>
<dbReference type="InterPro" id="IPR029039">
    <property type="entry name" value="Flavoprotein-like_sf"/>
</dbReference>
<gene>
    <name evidence="4" type="ORF">HFO42_03950</name>
</gene>
<keyword evidence="2" id="KW-0560">Oxidoreductase</keyword>
<dbReference type="PANTHER" id="PTHR10204">
    <property type="entry name" value="NAD P H OXIDOREDUCTASE-RELATED"/>
    <property type="match status" value="1"/>
</dbReference>
<dbReference type="EMBL" id="JAAXEP010000002">
    <property type="protein sequence ID" value="MBY5627296.1"/>
    <property type="molecule type" value="Genomic_DNA"/>
</dbReference>
<dbReference type="SUPFAM" id="SSF52218">
    <property type="entry name" value="Flavoproteins"/>
    <property type="match status" value="1"/>
</dbReference>
<dbReference type="RefSeq" id="WP_222258795.1">
    <property type="nucleotide sequence ID" value="NZ_JAAXDX010000003.1"/>
</dbReference>
<reference evidence="4" key="1">
    <citation type="submission" date="2020-04" db="EMBL/GenBank/DDBJ databases">
        <title>Global-level population genomics supports evidence of horizontal gene transfer on evolution of Rhizobia in Lentils.</title>
        <authorList>
            <person name="Gai Y."/>
            <person name="Cook D."/>
            <person name="Riely B."/>
        </authorList>
    </citation>
    <scope>NUCLEOTIDE SEQUENCE</scope>
    <source>
        <strain evidence="4">Derici101B</strain>
    </source>
</reference>
<evidence type="ECO:0000259" key="3">
    <source>
        <dbReference type="Pfam" id="PF02525"/>
    </source>
</evidence>
<dbReference type="InterPro" id="IPR051545">
    <property type="entry name" value="NAD(P)H_dehydrogenase_qn"/>
</dbReference>
<accession>A0AAJ1EC28</accession>
<dbReference type="Pfam" id="PF02525">
    <property type="entry name" value="Flavodoxin_2"/>
    <property type="match status" value="1"/>
</dbReference>
<protein>
    <submittedName>
        <fullName evidence="4">NAD(P)H-dependent oxidoreductase</fullName>
    </submittedName>
</protein>
<comment type="similarity">
    <text evidence="1">Belongs to the NAD(P)H dehydrogenase (quinone) family.</text>
</comment>
<dbReference type="PANTHER" id="PTHR10204:SF34">
    <property type="entry name" value="NAD(P)H DEHYDROGENASE [QUINONE] 1 ISOFORM 1"/>
    <property type="match status" value="1"/>
</dbReference>
<sequence>MHALIVVAHPDPRSLTHGVAAHLAEGITLSDAGHSVEIADLAAEGFDPRFTAADIALHLREGVLPADVAAEQARIDRADALVLVYPVYWWSMPGLLKGWIDRVFTNGWAYDDRADAGLVKLLGRLPVHLVGLGGADAGTYARHGYFGAMKTQIDHGIFDYCGARVVTSELLLEAGPDHAAAHLETARAIGRRLFKASGRYEATDAA</sequence>
<dbReference type="GO" id="GO:0003955">
    <property type="term" value="F:NAD(P)H dehydrogenase (quinone) activity"/>
    <property type="evidence" value="ECO:0007669"/>
    <property type="project" value="TreeGrafter"/>
</dbReference>
<comment type="caution">
    <text evidence="4">The sequence shown here is derived from an EMBL/GenBank/DDBJ whole genome shotgun (WGS) entry which is preliminary data.</text>
</comment>
<dbReference type="Gene3D" id="3.40.50.360">
    <property type="match status" value="1"/>
</dbReference>
<evidence type="ECO:0000313" key="4">
    <source>
        <dbReference type="EMBL" id="MBY5627296.1"/>
    </source>
</evidence>
<feature type="domain" description="Flavodoxin-like fold" evidence="3">
    <location>
        <begin position="1"/>
        <end position="187"/>
    </location>
</feature>
<dbReference type="GO" id="GO:0005829">
    <property type="term" value="C:cytosol"/>
    <property type="evidence" value="ECO:0007669"/>
    <property type="project" value="TreeGrafter"/>
</dbReference>
<proteinExistence type="inferred from homology"/>
<dbReference type="AlphaFoldDB" id="A0AAJ1EC28"/>
<dbReference type="InterPro" id="IPR003680">
    <property type="entry name" value="Flavodoxin_fold"/>
</dbReference>
<evidence type="ECO:0000313" key="5">
    <source>
        <dbReference type="Proteomes" id="UP000825699"/>
    </source>
</evidence>
<organism evidence="4 5">
    <name type="scientific">Rhizobium leguminosarum</name>
    <dbReference type="NCBI Taxonomy" id="384"/>
    <lineage>
        <taxon>Bacteria</taxon>
        <taxon>Pseudomonadati</taxon>
        <taxon>Pseudomonadota</taxon>
        <taxon>Alphaproteobacteria</taxon>
        <taxon>Hyphomicrobiales</taxon>
        <taxon>Rhizobiaceae</taxon>
        <taxon>Rhizobium/Agrobacterium group</taxon>
        <taxon>Rhizobium</taxon>
    </lineage>
</organism>
<name>A0AAJ1EC28_RHILE</name>